<proteinExistence type="predicted"/>
<dbReference type="InterPro" id="IPR029055">
    <property type="entry name" value="Ntn_hydrolases_N"/>
</dbReference>
<keyword evidence="1" id="KW-0732">Signal</keyword>
<feature type="chain" id="PRO_5003256337" evidence="1">
    <location>
        <begin position="28"/>
        <end position="435"/>
    </location>
</feature>
<dbReference type="eggNOG" id="COG3049">
    <property type="taxonomic scope" value="Bacteria"/>
</dbReference>
<dbReference type="OrthoDB" id="238427at2"/>
<keyword evidence="4" id="KW-1185">Reference proteome</keyword>
<reference evidence="4" key="1">
    <citation type="submission" date="2011-02" db="EMBL/GenBank/DDBJ databases">
        <title>The complete genome of Planctomyces brasiliensis DSM 5305.</title>
        <authorList>
            <person name="Lucas S."/>
            <person name="Copeland A."/>
            <person name="Lapidus A."/>
            <person name="Bruce D."/>
            <person name="Goodwin L."/>
            <person name="Pitluck S."/>
            <person name="Kyrpides N."/>
            <person name="Mavromatis K."/>
            <person name="Pagani I."/>
            <person name="Ivanova N."/>
            <person name="Ovchinnikova G."/>
            <person name="Lu M."/>
            <person name="Detter J.C."/>
            <person name="Han C."/>
            <person name="Land M."/>
            <person name="Hauser L."/>
            <person name="Markowitz V."/>
            <person name="Cheng J.-F."/>
            <person name="Hugenholtz P."/>
            <person name="Woyke T."/>
            <person name="Wu D."/>
            <person name="Tindall B."/>
            <person name="Pomrenke H.G."/>
            <person name="Brambilla E."/>
            <person name="Klenk H.-P."/>
            <person name="Eisen J.A."/>
        </authorList>
    </citation>
    <scope>NUCLEOTIDE SEQUENCE [LARGE SCALE GENOMIC DNA]</scope>
    <source>
        <strain evidence="4">ATCC 49424 / DSM 5305 / JCM 21570 / NBRC 103401 / IFAM 1448</strain>
    </source>
</reference>
<sequence>MTPPARFTLFFQCAILLSFTASLLSSAADACTTAVISGKVTPDGRPILWKNRDTTASVHNEVAYFEEEDKLRFIGVTTAGSRRSVWMGVNEAGFCIENSVSNDLSVKGAKGLGNGRFMKLALGTCSTVDDFKQLLEETNKTGRSTAANFGVIDAKGGAALFETGPTTFRMFDANDPEIAPNGYVVRSNFSVEGQDLPTNPTTAELTDISSRERYLRACSLMESRQSAEISVPWLLRSCTRDLSDADGCPIPGTVNALEGTLPEIINTDQTLSREITVSAAVFHGVRPNESPALTTMWTMLGAPSFTVAVPCWVGTGEIADPLSGDRGGELGELAISMRGWKSTLVDREITTGGLPALWSALWSTEDEIIAKTMKQKDRWSQQAFTPEVLTAFHKEAADLAMQSMNAQFLQMKADALAQPAPPAPVFDSPAKVLAP</sequence>
<name>F0SJ02_RUBBR</name>
<accession>F0SJ02</accession>
<evidence type="ECO:0000256" key="1">
    <source>
        <dbReference type="SAM" id="SignalP"/>
    </source>
</evidence>
<evidence type="ECO:0000313" key="3">
    <source>
        <dbReference type="EMBL" id="ADY61851.1"/>
    </source>
</evidence>
<evidence type="ECO:0000259" key="2">
    <source>
        <dbReference type="Pfam" id="PF03417"/>
    </source>
</evidence>
<feature type="signal peptide" evidence="1">
    <location>
        <begin position="1"/>
        <end position="27"/>
    </location>
</feature>
<dbReference type="KEGG" id="pbs:Plabr_4278"/>
<dbReference type="STRING" id="756272.Plabr_4278"/>
<dbReference type="Proteomes" id="UP000006860">
    <property type="component" value="Chromosome"/>
</dbReference>
<feature type="domain" description="Peptidase C45 hydrolase" evidence="2">
    <location>
        <begin position="42"/>
        <end position="227"/>
    </location>
</feature>
<dbReference type="Gene3D" id="3.60.60.10">
    <property type="entry name" value="Penicillin V Acylase, Chain A"/>
    <property type="match status" value="1"/>
</dbReference>
<organism evidence="3 4">
    <name type="scientific">Rubinisphaera brasiliensis (strain ATCC 49424 / DSM 5305 / JCM 21570 / IAM 15109 / NBRC 103401 / IFAM 1448)</name>
    <name type="common">Planctomyces brasiliensis</name>
    <dbReference type="NCBI Taxonomy" id="756272"/>
    <lineage>
        <taxon>Bacteria</taxon>
        <taxon>Pseudomonadati</taxon>
        <taxon>Planctomycetota</taxon>
        <taxon>Planctomycetia</taxon>
        <taxon>Planctomycetales</taxon>
        <taxon>Planctomycetaceae</taxon>
        <taxon>Rubinisphaera</taxon>
    </lineage>
</organism>
<protein>
    <submittedName>
        <fullName evidence="3">Peptidase C45 acyl-coenzyme A:6-aminopenicillanic acid acyl-transferase</fullName>
    </submittedName>
</protein>
<dbReference type="InterPro" id="IPR005079">
    <property type="entry name" value="Peptidase_C45_hydrolase"/>
</dbReference>
<dbReference type="SUPFAM" id="SSF56235">
    <property type="entry name" value="N-terminal nucleophile aminohydrolases (Ntn hydrolases)"/>
    <property type="match status" value="1"/>
</dbReference>
<dbReference type="RefSeq" id="WP_013630556.1">
    <property type="nucleotide sequence ID" value="NC_015174.1"/>
</dbReference>
<evidence type="ECO:0000313" key="4">
    <source>
        <dbReference type="Proteomes" id="UP000006860"/>
    </source>
</evidence>
<dbReference type="HOGENOM" id="CLU_035906_0_0_0"/>
<dbReference type="EMBL" id="CP002546">
    <property type="protein sequence ID" value="ADY61851.1"/>
    <property type="molecule type" value="Genomic_DNA"/>
</dbReference>
<dbReference type="AlphaFoldDB" id="F0SJ02"/>
<dbReference type="Pfam" id="PF03417">
    <property type="entry name" value="AAT"/>
    <property type="match status" value="1"/>
</dbReference>
<gene>
    <name evidence="3" type="ordered locus">Plabr_4278</name>
</gene>